<dbReference type="InterPro" id="IPR015908">
    <property type="entry name" value="Allantoicase_dom"/>
</dbReference>
<comment type="similarity">
    <text evidence="1">Belongs to the allantoicase family.</text>
</comment>
<dbReference type="NCBIfam" id="TIGR02961">
    <property type="entry name" value="allantoicase"/>
    <property type="match status" value="1"/>
</dbReference>
<feature type="domain" description="Allantoicase" evidence="3">
    <location>
        <begin position="218"/>
        <end position="383"/>
    </location>
</feature>
<dbReference type="Gene3D" id="2.60.120.260">
    <property type="entry name" value="Galactose-binding domain-like"/>
    <property type="match status" value="2"/>
</dbReference>
<evidence type="ECO:0000256" key="2">
    <source>
        <dbReference type="ARBA" id="ARBA00031078"/>
    </source>
</evidence>
<feature type="domain" description="Allantoicase" evidence="3">
    <location>
        <begin position="25"/>
        <end position="195"/>
    </location>
</feature>
<dbReference type="PIRSF" id="PIRSF016516">
    <property type="entry name" value="Allantoicase"/>
    <property type="match status" value="1"/>
</dbReference>
<evidence type="ECO:0000259" key="3">
    <source>
        <dbReference type="Pfam" id="PF03561"/>
    </source>
</evidence>
<evidence type="ECO:0000313" key="4">
    <source>
        <dbReference type="EMBL" id="AAP41914.1"/>
    </source>
</evidence>
<dbReference type="GO" id="GO:0004037">
    <property type="term" value="F:allantoicase activity"/>
    <property type="evidence" value="ECO:0007669"/>
    <property type="project" value="InterPro"/>
</dbReference>
<dbReference type="GO" id="GO:0000256">
    <property type="term" value="P:allantoin catabolic process"/>
    <property type="evidence" value="ECO:0007669"/>
    <property type="project" value="InterPro"/>
</dbReference>
<dbReference type="HAMAP" id="MF_00813">
    <property type="entry name" value="Allantoicase"/>
    <property type="match status" value="1"/>
</dbReference>
<gene>
    <name evidence="4" type="primary">All</name>
</gene>
<evidence type="ECO:0000256" key="1">
    <source>
        <dbReference type="ARBA" id="ARBA00009242"/>
    </source>
</evidence>
<dbReference type="SUPFAM" id="SSF49785">
    <property type="entry name" value="Galactose-binding domain-like"/>
    <property type="match status" value="2"/>
</dbReference>
<dbReference type="InterPro" id="IPR005164">
    <property type="entry name" value="Allantoicase"/>
</dbReference>
<dbReference type="EMBL" id="AY269784">
    <property type="protein sequence ID" value="AAP41914.1"/>
    <property type="molecule type" value="mRNA"/>
</dbReference>
<dbReference type="FunFam" id="2.60.120.260:FF:000085">
    <property type="entry name" value="probable allantoicase"/>
    <property type="match status" value="1"/>
</dbReference>
<name>Q7Z086_BRABE</name>
<dbReference type="PANTHER" id="PTHR12045">
    <property type="entry name" value="ALLANTOICASE"/>
    <property type="match status" value="1"/>
</dbReference>
<accession>Q7Z086</accession>
<dbReference type="AlphaFoldDB" id="Q7Z086"/>
<organism evidence="4">
    <name type="scientific">Branchiostoma belcheri tsingtauense</name>
    <dbReference type="NCBI Taxonomy" id="155462"/>
    <lineage>
        <taxon>Eukaryota</taxon>
        <taxon>Metazoa</taxon>
        <taxon>Chordata</taxon>
        <taxon>Cephalochordata</taxon>
        <taxon>Leptocardii</taxon>
        <taxon>Amphioxiformes</taxon>
        <taxon>Branchiostomatidae</taxon>
        <taxon>Branchiostoma</taxon>
    </lineage>
</organism>
<dbReference type="InterPro" id="IPR008979">
    <property type="entry name" value="Galactose-bd-like_sf"/>
</dbReference>
<dbReference type="Pfam" id="PF03561">
    <property type="entry name" value="Allantoicase"/>
    <property type="match status" value="2"/>
</dbReference>
<dbReference type="PANTHER" id="PTHR12045:SF3">
    <property type="entry name" value="INACTIVE ALLANTOICASE-RELATED"/>
    <property type="match status" value="1"/>
</dbReference>
<proteinExistence type="evidence at transcript level"/>
<protein>
    <recommendedName>
        <fullName evidence="2">Allantoate amidinohydrolase</fullName>
    </recommendedName>
</protein>
<dbReference type="FunFam" id="2.60.120.260:FF:000077">
    <property type="entry name" value="Probable allantoicase"/>
    <property type="match status" value="1"/>
</dbReference>
<reference evidence="4" key="1">
    <citation type="journal article" date="2005" name="Comp. Biochem. Physiol. B, Biochem. Mol. Biol.">
        <title>Amphioxus allantoicase: molecular cloning, expression and enzymatic activity.</title>
        <authorList>
            <person name="Wang Y."/>
            <person name="Zhang S."/>
            <person name="Liu Z."/>
            <person name="Li H."/>
            <person name="Wang L."/>
        </authorList>
    </citation>
    <scope>NUCLEOTIDE SEQUENCE</scope>
</reference>
<sequence length="392" mass="43246">MSSTTTSTTPPHFTQLNDLACAKAGGRVLFATDDWFAVADNLLKGDPPQWKEGVFTEYGKWMDGWESRRKRMEGHDWCIVQLGVSGVISGVEVDTSYFTGNYAPRFSLQAACLPDGTTFPVRQPRMGTAASPQQLAGMEEIKTEEWTELVPMTALRPGYPDTCQNYFHITSTQRWTHVRLNMYPDGGIARLHVYGIGSKDWSTVKSNELVDLVAMDNGGVCLGFSNAHYGHPRNAIGLGRADNMGDGWETARRLDRPPILKADESGVLVVPGCEWAVYRLGHPGVILKIEIDTNHFKGNYPDSCRIEACTLSPTEEKAVLGRDRAAIGNEEVKWKTLLGPTKLSAHRRLFLSGGQVQPVGVVSHVRLTMTPDGGISRMRLWGFSRAPNPAKL</sequence>